<protein>
    <submittedName>
        <fullName evidence="3">Domain of uncharacterized function (DUF1911)</fullName>
    </submittedName>
</protein>
<evidence type="ECO:0000313" key="4">
    <source>
        <dbReference type="Proteomes" id="UP000254893"/>
    </source>
</evidence>
<feature type="domain" description="PoNi N-terminal" evidence="1">
    <location>
        <begin position="34"/>
        <end position="122"/>
    </location>
</feature>
<accession>A0A380BQJ9</accession>
<name>A0A380BQJ9_SPHSI</name>
<dbReference type="EMBL" id="UGYW01000002">
    <property type="protein sequence ID" value="SUJ04690.1"/>
    <property type="molecule type" value="Genomic_DNA"/>
</dbReference>
<evidence type="ECO:0000259" key="2">
    <source>
        <dbReference type="Pfam" id="PF08929"/>
    </source>
</evidence>
<evidence type="ECO:0000313" key="3">
    <source>
        <dbReference type="EMBL" id="SUJ04690.1"/>
    </source>
</evidence>
<dbReference type="InterPro" id="IPR015025">
    <property type="entry name" value="PoNi_C"/>
</dbReference>
<sequence length="238" mass="28679">MRTNRKPKDYFDNYLKLEEDDIDYFEHSLKNGEVKEEMIPSVKRKLFTQSLHLWIAKYSMGMPVEELKTTFCEVITRFKTGWKDKGNSPEDNIHFDNYMLMLWMLSLGVLLNIEQTEFEKLVDVLEQSNREDYFFDQIIAYRIPERTISTKITYPDQFMFLKNLICTKSVSELKNYLDKSWYSSIKHTYWHNNDKSTQHTFFGYWSFETAVFIKITGLDDAIIKDQEYYPYDLVHQNF</sequence>
<dbReference type="SUPFAM" id="SSF140731">
    <property type="entry name" value="PA2201 C-terminal domain-like"/>
    <property type="match status" value="1"/>
</dbReference>
<dbReference type="Proteomes" id="UP000254893">
    <property type="component" value="Unassembled WGS sequence"/>
</dbReference>
<proteinExistence type="predicted"/>
<dbReference type="Pfam" id="PF08928">
    <property type="entry name" value="PoNi_N"/>
    <property type="match status" value="1"/>
</dbReference>
<dbReference type="Pfam" id="PF08929">
    <property type="entry name" value="PoNi_C"/>
    <property type="match status" value="1"/>
</dbReference>
<dbReference type="InterPro" id="IPR015024">
    <property type="entry name" value="PoNi_N"/>
</dbReference>
<reference evidence="3 4" key="1">
    <citation type="submission" date="2018-06" db="EMBL/GenBank/DDBJ databases">
        <authorList>
            <consortium name="Pathogen Informatics"/>
            <person name="Doyle S."/>
        </authorList>
    </citation>
    <scope>NUCLEOTIDE SEQUENCE [LARGE SCALE GENOMIC DNA]</scope>
    <source>
        <strain evidence="3 4">NCTC11388</strain>
    </source>
</reference>
<dbReference type="InterPro" id="IPR028983">
    <property type="entry name" value="PA2201-like_C"/>
</dbReference>
<dbReference type="Gene3D" id="1.10.3920.10">
    <property type="entry name" value="PA2201 C-terminal domain-like"/>
    <property type="match status" value="1"/>
</dbReference>
<evidence type="ECO:0000259" key="1">
    <source>
        <dbReference type="Pfam" id="PF08928"/>
    </source>
</evidence>
<organism evidence="3 4">
    <name type="scientific">Sphingobacterium spiritivorum</name>
    <name type="common">Flavobacterium spiritivorum</name>
    <dbReference type="NCBI Taxonomy" id="258"/>
    <lineage>
        <taxon>Bacteria</taxon>
        <taxon>Pseudomonadati</taxon>
        <taxon>Bacteroidota</taxon>
        <taxon>Sphingobacteriia</taxon>
        <taxon>Sphingobacteriales</taxon>
        <taxon>Sphingobacteriaceae</taxon>
        <taxon>Sphingobacterium</taxon>
    </lineage>
</organism>
<dbReference type="RefSeq" id="WP_115169657.1">
    <property type="nucleotide sequence ID" value="NZ_UGYW01000002.1"/>
</dbReference>
<dbReference type="AlphaFoldDB" id="A0A380BQJ9"/>
<feature type="domain" description="PoNi C-terminal" evidence="2">
    <location>
        <begin position="131"/>
        <end position="233"/>
    </location>
</feature>
<gene>
    <name evidence="3" type="ORF">NCTC11388_01483</name>
</gene>